<keyword evidence="2 6" id="KW-1003">Cell membrane</keyword>
<feature type="transmembrane region" description="Helical" evidence="6">
    <location>
        <begin position="84"/>
        <end position="102"/>
    </location>
</feature>
<evidence type="ECO:0000256" key="6">
    <source>
        <dbReference type="RuleBase" id="RU366058"/>
    </source>
</evidence>
<organism evidence="8 9">
    <name type="scientific">Melghirimyces profundicolus</name>
    <dbReference type="NCBI Taxonomy" id="1242148"/>
    <lineage>
        <taxon>Bacteria</taxon>
        <taxon>Bacillati</taxon>
        <taxon>Bacillota</taxon>
        <taxon>Bacilli</taxon>
        <taxon>Bacillales</taxon>
        <taxon>Thermoactinomycetaceae</taxon>
        <taxon>Melghirimyces</taxon>
    </lineage>
</organism>
<evidence type="ECO:0000256" key="2">
    <source>
        <dbReference type="ARBA" id="ARBA00022475"/>
    </source>
</evidence>
<evidence type="ECO:0000256" key="4">
    <source>
        <dbReference type="ARBA" id="ARBA00022989"/>
    </source>
</evidence>
<gene>
    <name evidence="8" type="ORF">C8P63_102219</name>
</gene>
<dbReference type="PANTHER" id="PTHR12677:SF59">
    <property type="entry name" value="GOLGI APPARATUS MEMBRANE PROTEIN TVP38-RELATED"/>
    <property type="match status" value="1"/>
</dbReference>
<evidence type="ECO:0000313" key="9">
    <source>
        <dbReference type="Proteomes" id="UP000244240"/>
    </source>
</evidence>
<keyword evidence="4 6" id="KW-1133">Transmembrane helix</keyword>
<keyword evidence="9" id="KW-1185">Reference proteome</keyword>
<dbReference type="InterPro" id="IPR015414">
    <property type="entry name" value="TMEM64"/>
</dbReference>
<comment type="caution">
    <text evidence="8">The sequence shown here is derived from an EMBL/GenBank/DDBJ whole genome shotgun (WGS) entry which is preliminary data.</text>
</comment>
<reference evidence="8 9" key="1">
    <citation type="submission" date="2018-04" db="EMBL/GenBank/DDBJ databases">
        <title>Genomic Encyclopedia of Archaeal and Bacterial Type Strains, Phase II (KMG-II): from individual species to whole genera.</title>
        <authorList>
            <person name="Goeker M."/>
        </authorList>
    </citation>
    <scope>NUCLEOTIDE SEQUENCE [LARGE SCALE GENOMIC DNA]</scope>
    <source>
        <strain evidence="8 9">DSM 45787</strain>
    </source>
</reference>
<evidence type="ECO:0000256" key="1">
    <source>
        <dbReference type="ARBA" id="ARBA00004651"/>
    </source>
</evidence>
<comment type="caution">
    <text evidence="6">Lacks conserved residue(s) required for the propagation of feature annotation.</text>
</comment>
<keyword evidence="5 6" id="KW-0472">Membrane</keyword>
<dbReference type="AlphaFoldDB" id="A0A2T6C8S2"/>
<sequence length="221" mass="25143">MGKTWKWISLILLLLMGFWLVRTLGWENLTPKQIQPFILSFGVWAPLFYIFLYAVRPLFFFPAVVLTLSGGLTFGPWWGTLYDLIGASLGAGLAFGLSRTLGRETVQRWLGKRLKLLDERAERYGFRTVLLLRLIPLIPFDVISYSAGLSRIRFRDYGPATTLGMIPGAFAYNYLGHSLHQVFSTTFYVALGFVVLLMILPVVYKRWKGSSFRSREQGGSK</sequence>
<accession>A0A2T6C8S2</accession>
<evidence type="ECO:0000259" key="7">
    <source>
        <dbReference type="Pfam" id="PF09335"/>
    </source>
</evidence>
<feature type="domain" description="VTT" evidence="7">
    <location>
        <begin position="61"/>
        <end position="177"/>
    </location>
</feature>
<dbReference type="PANTHER" id="PTHR12677">
    <property type="entry name" value="GOLGI APPARATUS MEMBRANE PROTEIN TVP38-RELATED"/>
    <property type="match status" value="1"/>
</dbReference>
<evidence type="ECO:0000256" key="3">
    <source>
        <dbReference type="ARBA" id="ARBA00022692"/>
    </source>
</evidence>
<dbReference type="OrthoDB" id="9812980at2"/>
<evidence type="ECO:0000256" key="5">
    <source>
        <dbReference type="ARBA" id="ARBA00023136"/>
    </source>
</evidence>
<dbReference type="EMBL" id="QBKR01000002">
    <property type="protein sequence ID" value="PTX64724.1"/>
    <property type="molecule type" value="Genomic_DNA"/>
</dbReference>
<protein>
    <recommendedName>
        <fullName evidence="6">TVP38/TMEM64 family membrane protein</fullName>
    </recommendedName>
</protein>
<keyword evidence="3 6" id="KW-0812">Transmembrane</keyword>
<name>A0A2T6C8S2_9BACL</name>
<dbReference type="RefSeq" id="WP_108021775.1">
    <property type="nucleotide sequence ID" value="NZ_QBKR01000002.1"/>
</dbReference>
<feature type="transmembrane region" description="Helical" evidence="6">
    <location>
        <begin position="59"/>
        <end position="78"/>
    </location>
</feature>
<feature type="transmembrane region" description="Helical" evidence="6">
    <location>
        <begin position="187"/>
        <end position="204"/>
    </location>
</feature>
<comment type="similarity">
    <text evidence="6">Belongs to the TVP38/TMEM64 family.</text>
</comment>
<dbReference type="Pfam" id="PF09335">
    <property type="entry name" value="VTT_dom"/>
    <property type="match status" value="1"/>
</dbReference>
<evidence type="ECO:0000313" key="8">
    <source>
        <dbReference type="EMBL" id="PTX64724.1"/>
    </source>
</evidence>
<dbReference type="GO" id="GO:0005886">
    <property type="term" value="C:plasma membrane"/>
    <property type="evidence" value="ECO:0007669"/>
    <property type="project" value="UniProtKB-SubCell"/>
</dbReference>
<proteinExistence type="inferred from homology"/>
<dbReference type="InterPro" id="IPR032816">
    <property type="entry name" value="VTT_dom"/>
</dbReference>
<comment type="subcellular location">
    <subcellularLocation>
        <location evidence="1 6">Cell membrane</location>
        <topology evidence="1 6">Multi-pass membrane protein</topology>
    </subcellularLocation>
</comment>
<dbReference type="Proteomes" id="UP000244240">
    <property type="component" value="Unassembled WGS sequence"/>
</dbReference>
<feature type="transmembrane region" description="Helical" evidence="6">
    <location>
        <begin position="33"/>
        <end position="52"/>
    </location>
</feature>